<dbReference type="AlphaFoldDB" id="A0A2T1N652"/>
<dbReference type="CDD" id="cd17535">
    <property type="entry name" value="REC_NarL-like"/>
    <property type="match status" value="1"/>
</dbReference>
<dbReference type="GO" id="GO:0003677">
    <property type="term" value="F:DNA binding"/>
    <property type="evidence" value="ECO:0007669"/>
    <property type="project" value="UniProtKB-KW"/>
</dbReference>
<name>A0A2T1N652_9FLAO</name>
<dbReference type="InterPro" id="IPR001789">
    <property type="entry name" value="Sig_transdc_resp-reg_receiver"/>
</dbReference>
<gene>
    <name evidence="6" type="ORF">C7H61_13240</name>
</gene>
<dbReference type="OrthoDB" id="9797341at2"/>
<keyword evidence="1 3" id="KW-0597">Phosphoprotein</keyword>
<dbReference type="SMART" id="SM00421">
    <property type="entry name" value="HTH_LUXR"/>
    <property type="match status" value="1"/>
</dbReference>
<dbReference type="PANTHER" id="PTHR43214">
    <property type="entry name" value="TWO-COMPONENT RESPONSE REGULATOR"/>
    <property type="match status" value="1"/>
</dbReference>
<dbReference type="InterPro" id="IPR058245">
    <property type="entry name" value="NreC/VraR/RcsB-like_REC"/>
</dbReference>
<evidence type="ECO:0000256" key="1">
    <source>
        <dbReference type="ARBA" id="ARBA00022553"/>
    </source>
</evidence>
<keyword evidence="2 6" id="KW-0238">DNA-binding</keyword>
<keyword evidence="7" id="KW-1185">Reference proteome</keyword>
<dbReference type="Pfam" id="PF00072">
    <property type="entry name" value="Response_reg"/>
    <property type="match status" value="1"/>
</dbReference>
<dbReference type="PANTHER" id="PTHR43214:SF43">
    <property type="entry name" value="TWO-COMPONENT RESPONSE REGULATOR"/>
    <property type="match status" value="1"/>
</dbReference>
<comment type="caution">
    <text evidence="6">The sequence shown here is derived from an EMBL/GenBank/DDBJ whole genome shotgun (WGS) entry which is preliminary data.</text>
</comment>
<dbReference type="RefSeq" id="WP_106680514.1">
    <property type="nucleotide sequence ID" value="NZ_JACHWV010000002.1"/>
</dbReference>
<proteinExistence type="predicted"/>
<dbReference type="InterPro" id="IPR039420">
    <property type="entry name" value="WalR-like"/>
</dbReference>
<evidence type="ECO:0000259" key="5">
    <source>
        <dbReference type="PROSITE" id="PS50110"/>
    </source>
</evidence>
<evidence type="ECO:0000313" key="7">
    <source>
        <dbReference type="Proteomes" id="UP000238430"/>
    </source>
</evidence>
<dbReference type="InterPro" id="IPR016032">
    <property type="entry name" value="Sig_transdc_resp-reg_C-effctor"/>
</dbReference>
<dbReference type="SMART" id="SM00448">
    <property type="entry name" value="REC"/>
    <property type="match status" value="1"/>
</dbReference>
<dbReference type="SUPFAM" id="SSF46894">
    <property type="entry name" value="C-terminal effector domain of the bipartite response regulators"/>
    <property type="match status" value="1"/>
</dbReference>
<dbReference type="PROSITE" id="PS50110">
    <property type="entry name" value="RESPONSE_REGULATORY"/>
    <property type="match status" value="1"/>
</dbReference>
<evidence type="ECO:0000256" key="2">
    <source>
        <dbReference type="ARBA" id="ARBA00023125"/>
    </source>
</evidence>
<dbReference type="SUPFAM" id="SSF52172">
    <property type="entry name" value="CheY-like"/>
    <property type="match status" value="1"/>
</dbReference>
<dbReference type="Proteomes" id="UP000238430">
    <property type="component" value="Unassembled WGS sequence"/>
</dbReference>
<accession>A0A2T1N652</accession>
<protein>
    <submittedName>
        <fullName evidence="6">DNA-binding response regulator</fullName>
    </submittedName>
</protein>
<dbReference type="InterPro" id="IPR011006">
    <property type="entry name" value="CheY-like_superfamily"/>
</dbReference>
<dbReference type="Pfam" id="PF00196">
    <property type="entry name" value="GerE"/>
    <property type="match status" value="1"/>
</dbReference>
<feature type="modified residue" description="4-aspartylphosphate" evidence="3">
    <location>
        <position position="57"/>
    </location>
</feature>
<dbReference type="CDD" id="cd06170">
    <property type="entry name" value="LuxR_C_like"/>
    <property type="match status" value="1"/>
</dbReference>
<dbReference type="EMBL" id="PXOT01000027">
    <property type="protein sequence ID" value="PSG87069.1"/>
    <property type="molecule type" value="Genomic_DNA"/>
</dbReference>
<feature type="domain" description="Response regulatory" evidence="5">
    <location>
        <begin position="4"/>
        <end position="122"/>
    </location>
</feature>
<dbReference type="Gene3D" id="3.40.50.2300">
    <property type="match status" value="1"/>
</dbReference>
<evidence type="ECO:0000313" key="6">
    <source>
        <dbReference type="EMBL" id="PSG87069.1"/>
    </source>
</evidence>
<evidence type="ECO:0000259" key="4">
    <source>
        <dbReference type="PROSITE" id="PS50043"/>
    </source>
</evidence>
<feature type="domain" description="HTH luxR-type" evidence="4">
    <location>
        <begin position="146"/>
        <end position="211"/>
    </location>
</feature>
<sequence>MKYKIAIVDDHVLIANALKSIISNFPQFEVIHISENGLDLQQKLNKESEIPNIVLLDVSMPIMDGFETAQWLKENYPEVLIMALSMQDDDKSLIKMIKNGAKGYMLKNAQPTQLIEGLNNLMERGQFFPDWASSKIITSISGNSTSIESCVDFSEREKEFLKYVTTEMTYKEISEIMYCSPRTVENYRDSLFEKLELKSRVGLAVYAIKNGFSV</sequence>
<dbReference type="InterPro" id="IPR000792">
    <property type="entry name" value="Tscrpt_reg_LuxR_C"/>
</dbReference>
<dbReference type="GO" id="GO:0000160">
    <property type="term" value="P:phosphorelay signal transduction system"/>
    <property type="evidence" value="ECO:0007669"/>
    <property type="project" value="InterPro"/>
</dbReference>
<evidence type="ECO:0000256" key="3">
    <source>
        <dbReference type="PROSITE-ProRule" id="PRU00169"/>
    </source>
</evidence>
<organism evidence="6 7">
    <name type="scientific">Mesoflavibacter zeaxanthinifaciens subsp. sabulilitoris</name>
    <dbReference type="NCBI Taxonomy" id="1520893"/>
    <lineage>
        <taxon>Bacteria</taxon>
        <taxon>Pseudomonadati</taxon>
        <taxon>Bacteroidota</taxon>
        <taxon>Flavobacteriia</taxon>
        <taxon>Flavobacteriales</taxon>
        <taxon>Flavobacteriaceae</taxon>
        <taxon>Mesoflavibacter</taxon>
    </lineage>
</organism>
<reference evidence="6 7" key="1">
    <citation type="submission" date="2018-03" db="EMBL/GenBank/DDBJ databases">
        <title>Mesoflavibacter sp. HG37 and Mesoflavibacter sp. HG96 sp.nov., two marine bacteria isolated from seawater of Western Pacific Ocean.</title>
        <authorList>
            <person name="Cheng H."/>
            <person name="Wu Y.-H."/>
            <person name="Guo L.-L."/>
            <person name="Xu X.-W."/>
        </authorList>
    </citation>
    <scope>NUCLEOTIDE SEQUENCE [LARGE SCALE GENOMIC DNA]</scope>
    <source>
        <strain evidence="6 7">KCTC 42117</strain>
    </source>
</reference>
<dbReference type="PROSITE" id="PS50043">
    <property type="entry name" value="HTH_LUXR_2"/>
    <property type="match status" value="1"/>
</dbReference>
<dbReference type="GO" id="GO:0006355">
    <property type="term" value="P:regulation of DNA-templated transcription"/>
    <property type="evidence" value="ECO:0007669"/>
    <property type="project" value="InterPro"/>
</dbReference>